<dbReference type="Pfam" id="PF20765">
    <property type="entry name" value="Phage_tail_terminator_8"/>
    <property type="match status" value="1"/>
</dbReference>
<dbReference type="EMBL" id="BK032498">
    <property type="protein sequence ID" value="DAF43023.1"/>
    <property type="molecule type" value="Genomic_DNA"/>
</dbReference>
<evidence type="ECO:0000313" key="1">
    <source>
        <dbReference type="EMBL" id="DAF43023.1"/>
    </source>
</evidence>
<dbReference type="InterPro" id="IPR049254">
    <property type="entry name" value="Phage_tail_terminator"/>
</dbReference>
<name>A0A8S5RWT9_9CAUD</name>
<reference evidence="1" key="1">
    <citation type="journal article" date="2021" name="Proc. Natl. Acad. Sci. U.S.A.">
        <title>A Catalog of Tens of Thousands of Viruses from Human Metagenomes Reveals Hidden Associations with Chronic Diseases.</title>
        <authorList>
            <person name="Tisza M.J."/>
            <person name="Buck C.B."/>
        </authorList>
    </citation>
    <scope>NUCLEOTIDE SEQUENCE</scope>
    <source>
        <strain evidence="1">Ct0Go27</strain>
    </source>
</reference>
<proteinExistence type="predicted"/>
<sequence>MIELLEVKKSCNKALREAFPKLKIYGTDVREGMELPSFYTEIVPYTLDYESINLVRQKCGYKITLLEKTPNEEFQLSVFEKIRKVFHLKIKIKEKPVTVSSVEFDYIGAENNIFQITTRFEWYDTIAEPKDEETAKELVMRGVENE</sequence>
<organism evidence="1">
    <name type="scientific">Siphoviridae sp. ct0Go27</name>
    <dbReference type="NCBI Taxonomy" id="2827761"/>
    <lineage>
        <taxon>Viruses</taxon>
        <taxon>Duplodnaviria</taxon>
        <taxon>Heunggongvirae</taxon>
        <taxon>Uroviricota</taxon>
        <taxon>Caudoviricetes</taxon>
    </lineage>
</organism>
<protein>
    <submittedName>
        <fullName evidence="1">Tail completion protein</fullName>
    </submittedName>
</protein>
<accession>A0A8S5RWT9</accession>